<dbReference type="GO" id="GO:0046417">
    <property type="term" value="P:chorismate metabolic process"/>
    <property type="evidence" value="ECO:0007669"/>
    <property type="project" value="InterPro"/>
</dbReference>
<dbReference type="RefSeq" id="WP_100669445.1">
    <property type="nucleotide sequence ID" value="NZ_CP141212.1"/>
</dbReference>
<keyword evidence="2" id="KW-0413">Isomerase</keyword>
<dbReference type="SMART" id="SM00830">
    <property type="entry name" value="CM_2"/>
    <property type="match status" value="1"/>
</dbReference>
<sequence length="98" mass="11217">MTTHDTAEQLASYRKTIDNLDSALLHILAERFRCTEQVGQLKAAQAMPATDDERERRQMDRLKNIADDVGLREHFVESLMKLIVGAVVERHKEIAAER</sequence>
<dbReference type="SUPFAM" id="SSF48600">
    <property type="entry name" value="Chorismate mutase II"/>
    <property type="match status" value="1"/>
</dbReference>
<evidence type="ECO:0000256" key="2">
    <source>
        <dbReference type="ARBA" id="ARBA00023235"/>
    </source>
</evidence>
<dbReference type="GO" id="GO:0004106">
    <property type="term" value="F:chorismate mutase activity"/>
    <property type="evidence" value="ECO:0007669"/>
    <property type="project" value="UniProtKB-EC"/>
</dbReference>
<evidence type="ECO:0000313" key="5">
    <source>
        <dbReference type="Proteomes" id="UP000231987"/>
    </source>
</evidence>
<protein>
    <recommendedName>
        <fullName evidence="1">chorismate mutase</fullName>
        <ecNumber evidence="1">5.4.99.5</ecNumber>
    </recommendedName>
</protein>
<accession>A0A2J0Z8H0</accession>
<proteinExistence type="predicted"/>
<feature type="domain" description="Chorismate mutase" evidence="3">
    <location>
        <begin position="4"/>
        <end position="95"/>
    </location>
</feature>
<dbReference type="GO" id="GO:0009697">
    <property type="term" value="P:salicylic acid biosynthetic process"/>
    <property type="evidence" value="ECO:0007669"/>
    <property type="project" value="TreeGrafter"/>
</dbReference>
<dbReference type="AlphaFoldDB" id="A0A2J0Z8H0"/>
<dbReference type="Proteomes" id="UP000231987">
    <property type="component" value="Unassembled WGS sequence"/>
</dbReference>
<organism evidence="4 5">
    <name type="scientific">Rhizobium meliloti</name>
    <name type="common">Ensifer meliloti</name>
    <name type="synonym">Sinorhizobium meliloti</name>
    <dbReference type="NCBI Taxonomy" id="382"/>
    <lineage>
        <taxon>Bacteria</taxon>
        <taxon>Pseudomonadati</taxon>
        <taxon>Pseudomonadota</taxon>
        <taxon>Alphaproteobacteria</taxon>
        <taxon>Hyphomicrobiales</taxon>
        <taxon>Rhizobiaceae</taxon>
        <taxon>Sinorhizobium/Ensifer group</taxon>
        <taxon>Sinorhizobium</taxon>
    </lineage>
</organism>
<evidence type="ECO:0000256" key="1">
    <source>
        <dbReference type="ARBA" id="ARBA00012404"/>
    </source>
</evidence>
<comment type="caution">
    <text evidence="4">The sequence shown here is derived from an EMBL/GenBank/DDBJ whole genome shotgun (WGS) entry which is preliminary data.</text>
</comment>
<dbReference type="InterPro" id="IPR051331">
    <property type="entry name" value="Chorismate_mutase-related"/>
</dbReference>
<gene>
    <name evidence="4" type="ORF">CEJ86_01055</name>
</gene>
<dbReference type="Gene3D" id="1.20.59.10">
    <property type="entry name" value="Chorismate mutase"/>
    <property type="match status" value="1"/>
</dbReference>
<dbReference type="InterPro" id="IPR036979">
    <property type="entry name" value="CM_dom_sf"/>
</dbReference>
<evidence type="ECO:0000313" key="4">
    <source>
        <dbReference type="EMBL" id="PJR16821.1"/>
    </source>
</evidence>
<dbReference type="PROSITE" id="PS51168">
    <property type="entry name" value="CHORISMATE_MUT_2"/>
    <property type="match status" value="1"/>
</dbReference>
<dbReference type="PANTHER" id="PTHR38041:SF1">
    <property type="entry name" value="CHORISMATE MUTASE"/>
    <property type="match status" value="1"/>
</dbReference>
<dbReference type="InterPro" id="IPR002701">
    <property type="entry name" value="CM_II_prokaryot"/>
</dbReference>
<dbReference type="Pfam" id="PF01817">
    <property type="entry name" value="CM_2"/>
    <property type="match status" value="1"/>
</dbReference>
<dbReference type="EC" id="5.4.99.5" evidence="1"/>
<name>A0A2J0Z8H0_RHIML</name>
<dbReference type="InterPro" id="IPR036263">
    <property type="entry name" value="Chorismate_II_sf"/>
</dbReference>
<evidence type="ECO:0000259" key="3">
    <source>
        <dbReference type="PROSITE" id="PS51168"/>
    </source>
</evidence>
<dbReference type="EMBL" id="NJGD01000001">
    <property type="protein sequence ID" value="PJR16821.1"/>
    <property type="molecule type" value="Genomic_DNA"/>
</dbReference>
<reference evidence="4 5" key="1">
    <citation type="submission" date="2017-06" db="EMBL/GenBank/DDBJ databases">
        <title>Ensifer strains isolated from leguminous trees and herbs display diverse denitrification phenotypes with some acting as strong N2O sinks.</title>
        <authorList>
            <person name="Woliy K."/>
            <person name="Mania D."/>
            <person name="Bakken L.R."/>
            <person name="Frostegard A."/>
        </authorList>
    </citation>
    <scope>NUCLEOTIDE SEQUENCE [LARGE SCALE GENOMIC DNA]</scope>
    <source>
        <strain evidence="4 5">AC50a</strain>
    </source>
</reference>
<dbReference type="PANTHER" id="PTHR38041">
    <property type="entry name" value="CHORISMATE MUTASE"/>
    <property type="match status" value="1"/>
</dbReference>